<evidence type="ECO:0000256" key="2">
    <source>
        <dbReference type="ARBA" id="ARBA00005182"/>
    </source>
</evidence>
<dbReference type="GeneID" id="78391803"/>
<reference evidence="10" key="1">
    <citation type="submission" date="2018-02" db="EMBL/GenBank/DDBJ databases">
        <authorList>
            <person name="Holder M.E."/>
            <person name="Ajami N.J."/>
            <person name="Petrosino J.F."/>
        </authorList>
    </citation>
    <scope>NUCLEOTIDE SEQUENCE [LARGE SCALE GENOMIC DNA]</scope>
    <source>
        <strain evidence="10">CCUG 47132</strain>
    </source>
</reference>
<keyword evidence="4" id="KW-0732">Signal</keyword>
<evidence type="ECO:0000256" key="3">
    <source>
        <dbReference type="ARBA" id="ARBA00022679"/>
    </source>
</evidence>
<dbReference type="EMBL" id="CP027228">
    <property type="protein sequence ID" value="AVM48410.1"/>
    <property type="molecule type" value="Genomic_DNA"/>
</dbReference>
<comment type="subcellular location">
    <subcellularLocation>
        <location evidence="1">Periplasm</location>
    </subcellularLocation>
</comment>
<keyword evidence="7" id="KW-0812">Transmembrane</keyword>
<feature type="domain" description="AlgX/AlgJ SGNH hydrolase-like" evidence="8">
    <location>
        <begin position="128"/>
        <end position="236"/>
    </location>
</feature>
<protein>
    <recommendedName>
        <fullName evidence="8">AlgX/AlgJ SGNH hydrolase-like domain-containing protein</fullName>
    </recommendedName>
</protein>
<keyword evidence="10" id="KW-1185">Reference proteome</keyword>
<dbReference type="RefSeq" id="WP_106057482.1">
    <property type="nucleotide sequence ID" value="NZ_CP027228.1"/>
</dbReference>
<keyword evidence="7" id="KW-0472">Membrane</keyword>
<sequence>MKKINRFRNEIKTELKQSSENKMAAYTGVIFVFVLAAVFLINLIAPDKSFSASENRMLQEFPSISVSNYFGGRLESKMESYVNDQFLMRGSFIKVKSAVDVTEGKLKANGVYRARDGYLIEDIVTPDQKTISSAETALKNFKAKYPKLNMTFLLAPNAGNIMSDKLPITVSMADQNKSIDDFYKNIKASGIKPIDVRKTFNKKKEDVQLYYRTDHHWTSDGAYLAYKAIVPALGAGMPMEFESKVVKNDFAGTMYSKSGFTGGRYDSIKINLPKNKKAAKPSVIYYGDTKKKTTKFYQLKNLDKKDAYTVFGGSNHPMYTVKTPTESNRRLLLIKDSYANSVIPMLAQHYREIVVVDPRYYFDNVDDLIASEGITDVLFLYNANTFFADDSLSMMLQE</sequence>
<comment type="pathway">
    <text evidence="2">Glycan biosynthesis; alginate biosynthesis.</text>
</comment>
<organism evidence="9 10">
    <name type="scientific">Mogibacterium diversum</name>
    <dbReference type="NCBI Taxonomy" id="114527"/>
    <lineage>
        <taxon>Bacteria</taxon>
        <taxon>Bacillati</taxon>
        <taxon>Bacillota</taxon>
        <taxon>Clostridia</taxon>
        <taxon>Peptostreptococcales</taxon>
        <taxon>Anaerovoracaceae</taxon>
        <taxon>Mogibacterium</taxon>
    </lineage>
</organism>
<name>A0A2S0L555_9FIRM</name>
<gene>
    <name evidence="9" type="ORF">C5Q96_05945</name>
</gene>
<evidence type="ECO:0000256" key="5">
    <source>
        <dbReference type="ARBA" id="ARBA00022764"/>
    </source>
</evidence>
<dbReference type="Pfam" id="PF16822">
    <property type="entry name" value="ALGX"/>
    <property type="match status" value="1"/>
</dbReference>
<keyword evidence="7" id="KW-1133">Transmembrane helix</keyword>
<dbReference type="KEGG" id="mdv:C5Q96_05945"/>
<evidence type="ECO:0000256" key="6">
    <source>
        <dbReference type="ARBA" id="ARBA00022841"/>
    </source>
</evidence>
<dbReference type="Proteomes" id="UP000237883">
    <property type="component" value="Chromosome"/>
</dbReference>
<evidence type="ECO:0000256" key="7">
    <source>
        <dbReference type="SAM" id="Phobius"/>
    </source>
</evidence>
<keyword evidence="6" id="KW-0016">Alginate biosynthesis</keyword>
<feature type="transmembrane region" description="Helical" evidence="7">
    <location>
        <begin position="23"/>
        <end position="45"/>
    </location>
</feature>
<keyword evidence="3" id="KW-0808">Transferase</keyword>
<proteinExistence type="predicted"/>
<evidence type="ECO:0000259" key="8">
    <source>
        <dbReference type="Pfam" id="PF16822"/>
    </source>
</evidence>
<accession>A0A2S0L555</accession>
<dbReference type="AlphaFoldDB" id="A0A2S0L555"/>
<dbReference type="OrthoDB" id="175771at2"/>
<evidence type="ECO:0000256" key="4">
    <source>
        <dbReference type="ARBA" id="ARBA00022729"/>
    </source>
</evidence>
<keyword evidence="5" id="KW-0574">Periplasm</keyword>
<evidence type="ECO:0000313" key="10">
    <source>
        <dbReference type="Proteomes" id="UP000237883"/>
    </source>
</evidence>
<dbReference type="InterPro" id="IPR031811">
    <property type="entry name" value="ALGX/ALGJ_SGNH-like"/>
</dbReference>
<evidence type="ECO:0000313" key="9">
    <source>
        <dbReference type="EMBL" id="AVM48410.1"/>
    </source>
</evidence>
<evidence type="ECO:0000256" key="1">
    <source>
        <dbReference type="ARBA" id="ARBA00004418"/>
    </source>
</evidence>